<dbReference type="Proteomes" id="UP000775213">
    <property type="component" value="Unassembled WGS sequence"/>
</dbReference>
<reference evidence="1 2" key="1">
    <citation type="journal article" date="2021" name="Hortic Res">
        <title>Chromosome-scale assembly of the Dendrobium chrysotoxum genome enhances the understanding of orchid evolution.</title>
        <authorList>
            <person name="Zhang Y."/>
            <person name="Zhang G.Q."/>
            <person name="Zhang D."/>
            <person name="Liu X.D."/>
            <person name="Xu X.Y."/>
            <person name="Sun W.H."/>
            <person name="Yu X."/>
            <person name="Zhu X."/>
            <person name="Wang Z.W."/>
            <person name="Zhao X."/>
            <person name="Zhong W.Y."/>
            <person name="Chen H."/>
            <person name="Yin W.L."/>
            <person name="Huang T."/>
            <person name="Niu S.C."/>
            <person name="Liu Z.J."/>
        </authorList>
    </citation>
    <scope>NUCLEOTIDE SEQUENCE [LARGE SCALE GENOMIC DNA]</scope>
    <source>
        <strain evidence="1">Lindl</strain>
    </source>
</reference>
<evidence type="ECO:0000313" key="2">
    <source>
        <dbReference type="Proteomes" id="UP000775213"/>
    </source>
</evidence>
<comment type="caution">
    <text evidence="1">The sequence shown here is derived from an EMBL/GenBank/DDBJ whole genome shotgun (WGS) entry which is preliminary data.</text>
</comment>
<dbReference type="EMBL" id="JAGFBR010000008">
    <property type="protein sequence ID" value="KAH0463054.1"/>
    <property type="molecule type" value="Genomic_DNA"/>
</dbReference>
<evidence type="ECO:0000313" key="1">
    <source>
        <dbReference type="EMBL" id="KAH0463054.1"/>
    </source>
</evidence>
<proteinExistence type="predicted"/>
<gene>
    <name evidence="1" type="ORF">IEQ34_007636</name>
</gene>
<organism evidence="1 2">
    <name type="scientific">Dendrobium chrysotoxum</name>
    <name type="common">Orchid</name>
    <dbReference type="NCBI Taxonomy" id="161865"/>
    <lineage>
        <taxon>Eukaryota</taxon>
        <taxon>Viridiplantae</taxon>
        <taxon>Streptophyta</taxon>
        <taxon>Embryophyta</taxon>
        <taxon>Tracheophyta</taxon>
        <taxon>Spermatophyta</taxon>
        <taxon>Magnoliopsida</taxon>
        <taxon>Liliopsida</taxon>
        <taxon>Asparagales</taxon>
        <taxon>Orchidaceae</taxon>
        <taxon>Epidendroideae</taxon>
        <taxon>Malaxideae</taxon>
        <taxon>Dendrobiinae</taxon>
        <taxon>Dendrobium</taxon>
    </lineage>
</organism>
<sequence>MQKDLVIKVDDANCPTSPIKDQITNNSLNDYLKNVERELQEHKDLINVSGTNNESDSLSSSQKDNNLDLVIYDEMIAVHNSSLVTDSMLHKKLELVVSNSSSFKEEVSLLSGKELCVENNSCALNFTSFSGNEVNSLENVDVSNDLEEGELDSGAVSETELLVGKNKIWHSVYNTRGKNKKVKDFNKGKAIAKSNSFHK</sequence>
<name>A0AAV7H5H6_DENCH</name>
<protein>
    <submittedName>
        <fullName evidence="1">Uncharacterized protein</fullName>
    </submittedName>
</protein>
<keyword evidence="2" id="KW-1185">Reference proteome</keyword>
<dbReference type="AlphaFoldDB" id="A0AAV7H5H6"/>
<accession>A0AAV7H5H6</accession>